<reference evidence="12" key="1">
    <citation type="submission" date="2022-03" db="EMBL/GenBank/DDBJ databases">
        <authorList>
            <person name="Alioto T."/>
            <person name="Alioto T."/>
            <person name="Gomez Garrido J."/>
        </authorList>
    </citation>
    <scope>NUCLEOTIDE SEQUENCE</scope>
</reference>
<keyword evidence="5 11" id="KW-0862">Zinc</keyword>
<dbReference type="PROSITE" id="PS51359">
    <property type="entry name" value="COX5B_2"/>
    <property type="match status" value="1"/>
</dbReference>
<dbReference type="GO" id="GO:0045277">
    <property type="term" value="C:respiratory chain complex IV"/>
    <property type="evidence" value="ECO:0007669"/>
    <property type="project" value="InterPro"/>
</dbReference>
<keyword evidence="6" id="KW-0809">Transit peptide</keyword>
<evidence type="ECO:0000313" key="13">
    <source>
        <dbReference type="Proteomes" id="UP001295444"/>
    </source>
</evidence>
<keyword evidence="3 11" id="KW-0479">Metal-binding</keyword>
<evidence type="ECO:0000256" key="4">
    <source>
        <dbReference type="ARBA" id="ARBA00022792"/>
    </source>
</evidence>
<comment type="subcellular location">
    <subcellularLocation>
        <location evidence="1">Mitochondrion inner membrane</location>
    </subcellularLocation>
</comment>
<proteinExistence type="predicted"/>
<dbReference type="GO" id="GO:0006123">
    <property type="term" value="P:mitochondrial electron transport, cytochrome c to oxygen"/>
    <property type="evidence" value="ECO:0007669"/>
    <property type="project" value="InterPro"/>
</dbReference>
<evidence type="ECO:0000256" key="9">
    <source>
        <dbReference type="ARBA" id="ARBA00023136"/>
    </source>
</evidence>
<evidence type="ECO:0000256" key="10">
    <source>
        <dbReference type="ARBA" id="ARBA00031048"/>
    </source>
</evidence>
<name>A0AAD1RQL8_PELCU</name>
<dbReference type="AlphaFoldDB" id="A0AAD1RQL8"/>
<protein>
    <recommendedName>
        <fullName evidence="2">Cytochrome c oxidase subunit 5B, mitochondrial</fullName>
    </recommendedName>
    <alternativeName>
        <fullName evidence="10">Cytochrome c oxidase polypeptide Vb</fullName>
    </alternativeName>
</protein>
<evidence type="ECO:0000256" key="11">
    <source>
        <dbReference type="PIRSR" id="PIRSR602124-1"/>
    </source>
</evidence>
<dbReference type="FunFam" id="2.60.11.10:FF:000001">
    <property type="entry name" value="Cytochrome c oxidase subunit 5B, mitochondrial"/>
    <property type="match status" value="1"/>
</dbReference>
<dbReference type="SUPFAM" id="SSF57802">
    <property type="entry name" value="Rubredoxin-like"/>
    <property type="match status" value="1"/>
</dbReference>
<feature type="binding site" evidence="11">
    <location>
        <position position="125"/>
    </location>
    <ligand>
        <name>Zn(2+)</name>
        <dbReference type="ChEBI" id="CHEBI:29105"/>
    </ligand>
</feature>
<dbReference type="GO" id="GO:0005743">
    <property type="term" value="C:mitochondrial inner membrane"/>
    <property type="evidence" value="ECO:0007669"/>
    <property type="project" value="UniProtKB-SubCell"/>
</dbReference>
<dbReference type="InterPro" id="IPR002124">
    <property type="entry name" value="Cyt_c_oxidase_su5b"/>
</dbReference>
<evidence type="ECO:0000256" key="7">
    <source>
        <dbReference type="ARBA" id="ARBA00022990"/>
    </source>
</evidence>
<feature type="binding site" evidence="11">
    <location>
        <position position="150"/>
    </location>
    <ligand>
        <name>Zn(2+)</name>
        <dbReference type="ChEBI" id="CHEBI:29105"/>
    </ligand>
</feature>
<feature type="binding site" evidence="11">
    <location>
        <position position="147"/>
    </location>
    <ligand>
        <name>Zn(2+)</name>
        <dbReference type="ChEBI" id="CHEBI:29105"/>
    </ligand>
</feature>
<evidence type="ECO:0000256" key="1">
    <source>
        <dbReference type="ARBA" id="ARBA00004273"/>
    </source>
</evidence>
<organism evidence="12 13">
    <name type="scientific">Pelobates cultripes</name>
    <name type="common">Western spadefoot toad</name>
    <dbReference type="NCBI Taxonomy" id="61616"/>
    <lineage>
        <taxon>Eukaryota</taxon>
        <taxon>Metazoa</taxon>
        <taxon>Chordata</taxon>
        <taxon>Craniata</taxon>
        <taxon>Vertebrata</taxon>
        <taxon>Euteleostomi</taxon>
        <taxon>Amphibia</taxon>
        <taxon>Batrachia</taxon>
        <taxon>Anura</taxon>
        <taxon>Pelobatoidea</taxon>
        <taxon>Pelobatidae</taxon>
        <taxon>Pelobates</taxon>
    </lineage>
</organism>
<dbReference type="InterPro" id="IPR036972">
    <property type="entry name" value="Cyt_c_oxidase_su5b_sf"/>
</dbReference>
<evidence type="ECO:0000256" key="6">
    <source>
        <dbReference type="ARBA" id="ARBA00022946"/>
    </source>
</evidence>
<dbReference type="EMBL" id="OW240914">
    <property type="protein sequence ID" value="CAH2274868.1"/>
    <property type="molecule type" value="Genomic_DNA"/>
</dbReference>
<evidence type="ECO:0000256" key="8">
    <source>
        <dbReference type="ARBA" id="ARBA00023128"/>
    </source>
</evidence>
<dbReference type="GO" id="GO:0046872">
    <property type="term" value="F:metal ion binding"/>
    <property type="evidence" value="ECO:0007669"/>
    <property type="project" value="UniProtKB-KW"/>
</dbReference>
<evidence type="ECO:0000313" key="12">
    <source>
        <dbReference type="EMBL" id="CAH2274868.1"/>
    </source>
</evidence>
<keyword evidence="13" id="KW-1185">Reference proteome</keyword>
<evidence type="ECO:0000256" key="3">
    <source>
        <dbReference type="ARBA" id="ARBA00022723"/>
    </source>
</evidence>
<feature type="binding site" evidence="11">
    <location>
        <position position="127"/>
    </location>
    <ligand>
        <name>Zn(2+)</name>
        <dbReference type="ChEBI" id="CHEBI:29105"/>
    </ligand>
</feature>
<dbReference type="Proteomes" id="UP001295444">
    <property type="component" value="Chromosome 03"/>
</dbReference>
<keyword evidence="9" id="KW-0472">Membrane</keyword>
<keyword evidence="7" id="KW-0007">Acetylation</keyword>
<evidence type="ECO:0000256" key="5">
    <source>
        <dbReference type="ARBA" id="ARBA00022833"/>
    </source>
</evidence>
<accession>A0AAD1RQL8</accession>
<dbReference type="PANTHER" id="PTHR10122">
    <property type="entry name" value="CYTOCHROME C OXIDASE SUBUNIT 5B, MITOCHONDRIAL"/>
    <property type="match status" value="1"/>
</dbReference>
<sequence>MRESHHNCLGDTQDRKCRSFLGGSQCLRLPVCDLHSVMASRLLFRSAVRALTRTGTVRAAAPVRSMAAGGIASDAEQATGLEKEIMTAQAHGIDPYSVLKPPTYAGTKEDPHIVPSITNKRIVGCICEEENTCAVWFWLHEGEAQRCPSCGSHYKLVSHHLSH</sequence>
<keyword evidence="8" id="KW-0496">Mitochondrion</keyword>
<evidence type="ECO:0000256" key="2">
    <source>
        <dbReference type="ARBA" id="ARBA00020224"/>
    </source>
</evidence>
<gene>
    <name evidence="12" type="ORF">PECUL_23A006741</name>
</gene>
<dbReference type="PANTHER" id="PTHR10122:SF20">
    <property type="entry name" value="CYTOCHROME C OXIDASE SUBUNIT 5B, MITOCHONDRIAL"/>
    <property type="match status" value="1"/>
</dbReference>
<dbReference type="Gene3D" id="2.60.11.10">
    <property type="entry name" value="Cytochrome c oxidase, subunit Vb"/>
    <property type="match status" value="1"/>
</dbReference>
<keyword evidence="4" id="KW-0999">Mitochondrion inner membrane</keyword>
<dbReference type="CDD" id="cd00924">
    <property type="entry name" value="Cyt_c_Oxidase_Vb"/>
    <property type="match status" value="1"/>
</dbReference>
<dbReference type="Pfam" id="PF01215">
    <property type="entry name" value="COX5B"/>
    <property type="match status" value="1"/>
</dbReference>